<reference evidence="1" key="1">
    <citation type="submission" date="2018-06" db="EMBL/GenBank/DDBJ databases">
        <authorList>
            <person name="Zhirakovskaya E."/>
        </authorList>
    </citation>
    <scope>NUCLEOTIDE SEQUENCE</scope>
</reference>
<dbReference type="AlphaFoldDB" id="A0A3B0Z4L0"/>
<proteinExistence type="predicted"/>
<evidence type="ECO:0000313" key="1">
    <source>
        <dbReference type="EMBL" id="VAW81269.1"/>
    </source>
</evidence>
<protein>
    <submittedName>
        <fullName evidence="1">Uncharacterized protein</fullName>
    </submittedName>
</protein>
<gene>
    <name evidence="1" type="ORF">MNBD_GAMMA12-3902</name>
</gene>
<sequence>MLANFELNYQRADSVGQYVVSIVEGDEDLQDDHLKDGVTEKSLKKTLDQIAQERKKLSKIADDKVAIFVNFIGKEKLTEKKSDINTLAAAFKDYEVIDAYSEKRKRKRAGIAVEIWDFYTDDMWLLKSGSTFLYEEGASRDTITSKMIGVGFNKQIRDDCKSEKNRIKPLFRSKNVQIISKIPKNDPHANEDPWKEAAVIYGTGKKFLDQYRKDCSKIIKEMGTNIFKVWSISMERFP</sequence>
<organism evidence="1">
    <name type="scientific">hydrothermal vent metagenome</name>
    <dbReference type="NCBI Taxonomy" id="652676"/>
    <lineage>
        <taxon>unclassified sequences</taxon>
        <taxon>metagenomes</taxon>
        <taxon>ecological metagenomes</taxon>
    </lineage>
</organism>
<name>A0A3B0Z4L0_9ZZZZ</name>
<dbReference type="EMBL" id="UOFL01000215">
    <property type="protein sequence ID" value="VAW81269.1"/>
    <property type="molecule type" value="Genomic_DNA"/>
</dbReference>
<accession>A0A3B0Z4L0</accession>